<feature type="region of interest" description="Disordered" evidence="3">
    <location>
        <begin position="1093"/>
        <end position="1150"/>
    </location>
</feature>
<organism evidence="4 5">
    <name type="scientific">Salipiger marinus</name>
    <dbReference type="NCBI Taxonomy" id="555512"/>
    <lineage>
        <taxon>Bacteria</taxon>
        <taxon>Pseudomonadati</taxon>
        <taxon>Pseudomonadota</taxon>
        <taxon>Alphaproteobacteria</taxon>
        <taxon>Rhodobacterales</taxon>
        <taxon>Roseobacteraceae</taxon>
        <taxon>Salipiger</taxon>
    </lineage>
</organism>
<dbReference type="PANTHER" id="PTHR38340">
    <property type="entry name" value="S-LAYER PROTEIN"/>
    <property type="match status" value="1"/>
</dbReference>
<dbReference type="InterPro" id="IPR018511">
    <property type="entry name" value="Hemolysin-typ_Ca-bd_CS"/>
</dbReference>
<evidence type="ECO:0000256" key="3">
    <source>
        <dbReference type="SAM" id="MobiDB-lite"/>
    </source>
</evidence>
<proteinExistence type="predicted"/>
<dbReference type="OrthoDB" id="7355596at2"/>
<evidence type="ECO:0000313" key="5">
    <source>
        <dbReference type="Proteomes" id="UP000199093"/>
    </source>
</evidence>
<keyword evidence="5" id="KW-1185">Reference proteome</keyword>
<dbReference type="EMBL" id="FNEJ01000003">
    <property type="protein sequence ID" value="SDI33743.1"/>
    <property type="molecule type" value="Genomic_DNA"/>
</dbReference>
<evidence type="ECO:0000256" key="1">
    <source>
        <dbReference type="ARBA" id="ARBA00004613"/>
    </source>
</evidence>
<comment type="subcellular location">
    <subcellularLocation>
        <location evidence="1">Secreted</location>
    </subcellularLocation>
</comment>
<dbReference type="GO" id="GO:0005576">
    <property type="term" value="C:extracellular region"/>
    <property type="evidence" value="ECO:0007669"/>
    <property type="project" value="UniProtKB-SubCell"/>
</dbReference>
<dbReference type="InterPro" id="IPR011049">
    <property type="entry name" value="Serralysin-like_metalloprot_C"/>
</dbReference>
<feature type="compositionally biased region" description="Low complexity" evidence="3">
    <location>
        <begin position="1101"/>
        <end position="1114"/>
    </location>
</feature>
<dbReference type="GO" id="GO:0005509">
    <property type="term" value="F:calcium ion binding"/>
    <property type="evidence" value="ECO:0007669"/>
    <property type="project" value="InterPro"/>
</dbReference>
<evidence type="ECO:0000256" key="2">
    <source>
        <dbReference type="ARBA" id="ARBA00022525"/>
    </source>
</evidence>
<keyword evidence="2" id="KW-0964">Secreted</keyword>
<accession>A0A1G8JRM6</accession>
<dbReference type="PRINTS" id="PR00313">
    <property type="entry name" value="CABNDNGRPT"/>
</dbReference>
<protein>
    <submittedName>
        <fullName evidence="4">Ca2+-binding protein, RTX toxin-related</fullName>
    </submittedName>
</protein>
<evidence type="ECO:0000313" key="4">
    <source>
        <dbReference type="EMBL" id="SDI33743.1"/>
    </source>
</evidence>
<dbReference type="PANTHER" id="PTHR38340:SF1">
    <property type="entry name" value="S-LAYER PROTEIN"/>
    <property type="match status" value="1"/>
</dbReference>
<dbReference type="InterPro" id="IPR001343">
    <property type="entry name" value="Hemolysn_Ca-bd"/>
</dbReference>
<dbReference type="STRING" id="555512.SAMN04487993_1003214"/>
<reference evidence="4 5" key="1">
    <citation type="submission" date="2016-10" db="EMBL/GenBank/DDBJ databases">
        <authorList>
            <person name="de Groot N.N."/>
        </authorList>
    </citation>
    <scope>NUCLEOTIDE SEQUENCE [LARGE SCALE GENOMIC DNA]</scope>
    <source>
        <strain evidence="4 5">DSM 26424</strain>
    </source>
</reference>
<dbReference type="Gene3D" id="2.150.10.10">
    <property type="entry name" value="Serralysin-like metalloprotease, C-terminal"/>
    <property type="match status" value="6"/>
</dbReference>
<dbReference type="SUPFAM" id="SSF51120">
    <property type="entry name" value="beta-Roll"/>
    <property type="match status" value="6"/>
</dbReference>
<dbReference type="InterPro" id="IPR050557">
    <property type="entry name" value="RTX_toxin/Mannuronan_C5-epim"/>
</dbReference>
<gene>
    <name evidence="4" type="ORF">SAMN04487993_1003214</name>
</gene>
<dbReference type="Proteomes" id="UP000199093">
    <property type="component" value="Unassembled WGS sequence"/>
</dbReference>
<sequence>MAFGRIKRAFKKVKKAVTQVVEIVKDVVEFTFTGELSGTEGNDTLNAIGIAGTVKTKGGDDTVNMGAGAVDVEDTTGALNINGAAGSVRVRKTGSGNIRFRGAAGVADLRGKGSIDYAGAAFANHLETVSNDALLLFRGAGGSNTVKGEAASASASSRIDVDFAGAGARNQIMTRARSSKVDFVGGGIANSISVEADDAEVNFTGAGADNRITIGTFENDLDTALTTLPAAISVAGSGASGSQASSPASAVSAAVAAAEAAEEREDTRAKLRFDGAGANNVIEVGANQTEIDFNGAGAHNSISATGYGANSAATVSYAGAGGYTEIDVLADRARVDFSGAGIVNSIFVQSDDGAVDFDGIGAGNTVEVVAQTERGSASRAKVDFTGGGGANLIATRAAQTQITFRGAGAYNRIQAEGLGVNSRADVDFAGAGGWNVINVAADRGQVRFAGAGSRNEVCFKTRNGSINFAGGGVANIVELLAKDGAGDSTGDIDFTGGGAGNVLRSTMEHGDIHFSGLGGSNEIRRIGSDTATGDVTFTGGGASNFITSRVLTGDIVFRGGGANNRVTRWRAGTDTRGDVDFAGAGGKNTVLSWVDHGDIRFDGVGLGNDVRRASNAAESSGDVVFRGGGGANVVRNEVTTGDIDFTGVGAANIITRSAKHANSQGDIRFTGAGGANVITSAVNRGDIRFVGAGAANVLTRLDTGADSEGDIHFQGAGYGNGLTSTVDHGDIVFVGAGAANAVTRLGDTGSTGDVVFHGVGLGNVVTHLTDHGDTTFIGGGGGNFVTRTGRSGDLEFTGAGLANSIYHDVEQGDLTVTAMGGGNRVERHGAGNVDLTLGGALNLVSVDMGRAAEGAPALPPSDVNATMVGRANVLNTDVTGTTKAVLVGTANVVDIKGHADVNAVGALNIIKTGAHADTIRTAGVANVITTSGDHNHIESYGAFTTIRDGGEDTTASVTQPGELKLVDVVARSTNAVIDTTIAEIETGGEGEGGMFSDPSVYLSAIDEALAMGEQAGLDTSEEDAAALPAETAETGASAASLIGDDWTVMTVDELAQRGEAASADSAAGDVPAIDQTALLAGVEAELGRHAETLEKAQQTPEQASAEAEAAGRAAAEAEEAEGDDAHSVAEGTDIPALGNPEDDQNGGIGAGAGGGFELSFGDHNFALLLGLANVASFGAKDDIVVALSAMNYISGGDGDDIALMLGVGNAFLGGAGNDVVVQAAAGNVALMGSGAEDVSIQLGMGNFVNKDADGNLYAFALGHSNFVYHGGLKPGETANKQGNLVAVMGGQLNVAHKQGDGAVTGVMAGSINSLSHVGEGRYVAVMLGSLNVATKIGGGDAYFFMGGSTNIATHVNTGGSDDTAIFIMAGSLNVATSVGDGTMVGVFLGSTNIVTRVGNGTVGVGMLGSVNVLTVVNSETSSMYAAVGGKLNAVTKVGDGVLVAIGYGGSANVVTHVGDGTMVAVQIGKLNVMTKIGNSYLGKDGKGATVLIGTGQANVVTHVGDGTTVIAADGVGNIATKVGDGATGALLNGQANIAIHVGDGMFIGLSKAKVREGSKAAKAGKTFDSSAAVTNALTAPASDGERAAGIFDILRTENGGTGHDGEEPQLGTGRLGRLLMPGNDREFAAMMMRFTNLAADVSTGLDDAASGMPGSGRNGPDLGGAADVIGDTAQKITTQATKAPSLSTMYTQAANQLSVNIGAKFGDGDVFFTQIGLSLLDKPKGSKTSLTEGDAGRELQAGAAQTGSQSALSDLLSIMSFDSSANIFLRIGDGRTVVAQTGSLNVVANYVDSIDSTSTSEQNYRDSGPDHGLGFDFVHAAVGNANISVDISDDRVFVAGTPLGQIRTNAAGELQTSRGRDALSLFKGSFNASIKVGDGSSTRAMFGDNNLGVTIGNGSELGFSYGKHNLMVRIGSTIDGDDDNNMKLPWLPAKLDGMKATVGQNNVVIDYGYSNDLLFNVGHSWESKDKTDADQAKFSQKLSGSMAAVTDFGKTQLTYLTDMGKTGGPVSSKQSWDRNAASSFGSFASLAVLGVSFPGLANFGDKPGQNTSQFAKRTGQSQITKIPAALYSALSGMASGLTGPFTSNKSASEPEPHMTRYEIRQKREADQKADSTRPLTRNAQTYQDGYEIRQAMNTITGAYTDGFKKGGNIINAGAGADVVVTYGSGNLVFGDNASSFFVDFAVTAFFPANAQALSLNEIIAMYVNKPHDKDLDGIVNDQSNERFNKAATTQKHWTSTQRTIEFVEWFQNFGDIGVTVPYFTIGEMFNLGYDSTGAIVGYGTDGNAVAGQLANALWIDLTVPSSLFGGLLGGGGAQGLNMLTGTDTFQMAGTMLTGFMPDAFQEDTEFFETPGETEEAPEETDPMAALEDFMLNTDSEGDGSVGDMHFGASGFPVIPGIPNMESLYQTIVNFTDVVAVGEGGPLDSLLNMTEKMEILKGDGDVLLAIGGGNMQFGGHGDDIMVTLGEVGHNFGGYGNDFMLSIGKYGYLNGNAGDDYMFGLGAYNVIHDSQGHNTVFGFGDRNDIRLGDGNDTIIVAGNKSKARAGSGYNLLMVYGAKNSIYLAGSDVVFAVGGENNYYILGGSSSRALVHNIGAASVTLSPGAKVYIEAMSKGDTFRGSEGEDLLMFSRDSDQGELIGDSSAGTEELQRQAELDPSSFGEAWRALQDHGIVARDDTIVMRGRNVVAFGGAGGAKDRDLYVMGFGLKDGVILDAGGEKLGFGDETEDKIIIGEKLGLGDYSADLRDAPVIFRRDGDDLLIYAPDPVVYRDAPAPLDAAALLDDDPDNDTDAMNSVRVKDYFNSRTANAAQVVLSVWSDSTKGATFLDEWKSEHNAEEAAAAAAAEAAGKDIQAVHTWSEHTFSDYTYLTRDGIKALLSAYAAARAEPGQTRTESEIWADLWQAQYDDAAQGWAAEGKVRTGSDLSDYKIAQARGLYLAGGVTADLIEGTGLDDTLEGGAGNDTLRGGAGNDIVLGGLGNDVLDGGEGEADLLEYLTLTSGVTVDLAAGTVSFQTGGVTYTDQITGFEMVSGTDHLDVMHGSAGNDSLFGNGGADVLMGHDGNDLLDPGAGTAFVHGGAGEDTIAVGDFITNNLPGVVTESELDGGEGSDWLDASGATRGVVVDMGQDRLTVGDTDVSFISIENVIGSHHDDSLASGAALNQMEGGGGDDLFSGDLAGDTIRGGDGTDTADFSAATAGVSVDLGQDSFTVGQTGTEGGIFEMEQIIGSAFDDTLRGRAEVTELFFGGLGINRLIGNLGDNDGVSYDRLTAAVVVDLAQGTAHSTGLSDSLTDITTVTGTGFDDQMTAGDTAATLSGGAGNDLLTGGAGDDQLSGGAGSDTLIGGAGFDLVDYSGEAASAGLRLDLAAGTATLDGVTDSLSGIEDVLGTGQDDELAGGAGSNMLIGGAGDDTLSGRGGDDMLDGGAGDDALFGGAGDDTLSGGEGHNLLVGGAGSDTYQVRAGSGSSVIEQPGFDIGAGPDALTTMDAESVDVLQIGAADETVSLQDIWFSQNGDHLLLEVLGDDGSVLSTHQISNWFALDDSAATRMDKFIVGDQVMQESATQQLVQAMASWSSDGGMLADRHTAMLADTGLQTALAAAWRPAT</sequence>
<dbReference type="Pfam" id="PF00353">
    <property type="entry name" value="HemolysinCabind"/>
    <property type="match status" value="7"/>
</dbReference>
<dbReference type="RefSeq" id="WP_089844459.1">
    <property type="nucleotide sequence ID" value="NZ_FNEJ01000003.1"/>
</dbReference>
<dbReference type="PROSITE" id="PS00330">
    <property type="entry name" value="HEMOLYSIN_CALCIUM"/>
    <property type="match status" value="5"/>
</dbReference>
<name>A0A1G8JRM6_9RHOB</name>